<feature type="compositionally biased region" description="Gly residues" evidence="1">
    <location>
        <begin position="317"/>
        <end position="330"/>
    </location>
</feature>
<dbReference type="SUPFAM" id="SSF52833">
    <property type="entry name" value="Thioredoxin-like"/>
    <property type="match status" value="1"/>
</dbReference>
<dbReference type="InterPro" id="IPR036249">
    <property type="entry name" value="Thioredoxin-like_sf"/>
</dbReference>
<comment type="caution">
    <text evidence="4">The sequence shown here is derived from an EMBL/GenBank/DDBJ whole genome shotgun (WGS) entry which is preliminary data.</text>
</comment>
<protein>
    <recommendedName>
        <fullName evidence="3">Thioredoxin domain-containing protein</fullName>
    </recommendedName>
</protein>
<dbReference type="InterPro" id="IPR012336">
    <property type="entry name" value="Thioredoxin-like_fold"/>
</dbReference>
<accession>A0A7W8VH62</accession>
<evidence type="ECO:0000256" key="2">
    <source>
        <dbReference type="SAM" id="Phobius"/>
    </source>
</evidence>
<dbReference type="EMBL" id="JACHDB010000002">
    <property type="protein sequence ID" value="MBB5435850.1"/>
    <property type="molecule type" value="Genomic_DNA"/>
</dbReference>
<keyword evidence="2" id="KW-0812">Transmembrane</keyword>
<gene>
    <name evidence="4" type="ORF">HDA36_005998</name>
</gene>
<dbReference type="CDD" id="cd02972">
    <property type="entry name" value="DsbA_family"/>
    <property type="match status" value="1"/>
</dbReference>
<evidence type="ECO:0000256" key="1">
    <source>
        <dbReference type="SAM" id="MobiDB-lite"/>
    </source>
</evidence>
<feature type="transmembrane region" description="Helical" evidence="2">
    <location>
        <begin position="29"/>
        <end position="50"/>
    </location>
</feature>
<keyword evidence="2" id="KW-1133">Transmembrane helix</keyword>
<keyword evidence="5" id="KW-1185">Reference proteome</keyword>
<sequence>MSKAARREARERIKQQRLAEERRRKRNKILVIGAAVVVVALILGGGYFWFASDRDGGDTEIALPPQTLQQDGSVVLAKEGADQTPVIEVYADFQCPACKQFETASGPALKELAASGEAVVHYRPVSIFALQPDPISTNSLRGAAAARAAADAGKFVEYNDILFENQPVEGKPGFAVEDLKKWGEEAGIDDPAFAERVDAEAAVAERFAKEYAPALAQDAQQQMSQEQIGAMPVTDLIAWGDENGHDSSFLDDTYVQQVLQATADVNGRYSGAQAFGGTPSVYLNGQKMGDEMYSASGLRDAVAAAGPGEVQSEPLEGDGGTAGEGGQDGGKSGEDAAAEDDDASASPEAKE</sequence>
<dbReference type="Pfam" id="PF13462">
    <property type="entry name" value="Thioredoxin_4"/>
    <property type="match status" value="1"/>
</dbReference>
<reference evidence="4 5" key="1">
    <citation type="submission" date="2020-08" db="EMBL/GenBank/DDBJ databases">
        <title>Sequencing the genomes of 1000 actinobacteria strains.</title>
        <authorList>
            <person name="Klenk H.-P."/>
        </authorList>
    </citation>
    <scope>NUCLEOTIDE SEQUENCE [LARGE SCALE GENOMIC DNA]</scope>
    <source>
        <strain evidence="4 5">DSM 44551</strain>
    </source>
</reference>
<feature type="region of interest" description="Disordered" evidence="1">
    <location>
        <begin position="303"/>
        <end position="351"/>
    </location>
</feature>
<keyword evidence="2" id="KW-0472">Membrane</keyword>
<dbReference type="Gene3D" id="3.40.30.10">
    <property type="entry name" value="Glutaredoxin"/>
    <property type="match status" value="1"/>
</dbReference>
<feature type="domain" description="Thioredoxin" evidence="3">
    <location>
        <begin position="54"/>
        <end position="202"/>
    </location>
</feature>
<dbReference type="InterPro" id="IPR013766">
    <property type="entry name" value="Thioredoxin_domain"/>
</dbReference>
<proteinExistence type="predicted"/>
<evidence type="ECO:0000313" key="4">
    <source>
        <dbReference type="EMBL" id="MBB5435850.1"/>
    </source>
</evidence>
<dbReference type="PROSITE" id="PS51352">
    <property type="entry name" value="THIOREDOXIN_2"/>
    <property type="match status" value="1"/>
</dbReference>
<name>A0A7W8VH62_9ACTN</name>
<evidence type="ECO:0000313" key="5">
    <source>
        <dbReference type="Proteomes" id="UP000572635"/>
    </source>
</evidence>
<evidence type="ECO:0000259" key="3">
    <source>
        <dbReference type="PROSITE" id="PS51352"/>
    </source>
</evidence>
<dbReference type="RefSeq" id="WP_184398997.1">
    <property type="nucleotide sequence ID" value="NZ_BAAAJD010000092.1"/>
</dbReference>
<dbReference type="Proteomes" id="UP000572635">
    <property type="component" value="Unassembled WGS sequence"/>
</dbReference>
<organism evidence="4 5">
    <name type="scientific">Nocardiopsis composta</name>
    <dbReference type="NCBI Taxonomy" id="157465"/>
    <lineage>
        <taxon>Bacteria</taxon>
        <taxon>Bacillati</taxon>
        <taxon>Actinomycetota</taxon>
        <taxon>Actinomycetes</taxon>
        <taxon>Streptosporangiales</taxon>
        <taxon>Nocardiopsidaceae</taxon>
        <taxon>Nocardiopsis</taxon>
    </lineage>
</organism>
<dbReference type="AlphaFoldDB" id="A0A7W8VH62"/>